<dbReference type="Proteomes" id="UP001281761">
    <property type="component" value="Unassembled WGS sequence"/>
</dbReference>
<feature type="region of interest" description="Disordered" evidence="1">
    <location>
        <begin position="40"/>
        <end position="77"/>
    </location>
</feature>
<name>A0ABQ9XDS6_9EUKA</name>
<keyword evidence="3" id="KW-1185">Reference proteome</keyword>
<accession>A0ABQ9XDS6</accession>
<evidence type="ECO:0000256" key="1">
    <source>
        <dbReference type="SAM" id="MobiDB-lite"/>
    </source>
</evidence>
<organism evidence="2 3">
    <name type="scientific">Blattamonas nauphoetae</name>
    <dbReference type="NCBI Taxonomy" id="2049346"/>
    <lineage>
        <taxon>Eukaryota</taxon>
        <taxon>Metamonada</taxon>
        <taxon>Preaxostyla</taxon>
        <taxon>Oxymonadida</taxon>
        <taxon>Blattamonas</taxon>
    </lineage>
</organism>
<gene>
    <name evidence="2" type="ORF">BLNAU_14438</name>
</gene>
<evidence type="ECO:0000313" key="2">
    <source>
        <dbReference type="EMBL" id="KAK2950632.1"/>
    </source>
</evidence>
<dbReference type="EMBL" id="JARBJD010000132">
    <property type="protein sequence ID" value="KAK2950632.1"/>
    <property type="molecule type" value="Genomic_DNA"/>
</dbReference>
<sequence length="77" mass="8440">MVRQPTRIQTLDAFLKTATKDFSVSGGILVQQICKVKREHSTGDTTAMGKEETLSPPTPRKTMEILSDDDSALSAQM</sequence>
<comment type="caution">
    <text evidence="2">The sequence shown here is derived from an EMBL/GenBank/DDBJ whole genome shotgun (WGS) entry which is preliminary data.</text>
</comment>
<evidence type="ECO:0000313" key="3">
    <source>
        <dbReference type="Proteomes" id="UP001281761"/>
    </source>
</evidence>
<proteinExistence type="predicted"/>
<protein>
    <submittedName>
        <fullName evidence="2">Uncharacterized protein</fullName>
    </submittedName>
</protein>
<reference evidence="2 3" key="1">
    <citation type="journal article" date="2022" name="bioRxiv">
        <title>Genomics of Preaxostyla Flagellates Illuminates Evolutionary Transitions and the Path Towards Mitochondrial Loss.</title>
        <authorList>
            <person name="Novak L.V.F."/>
            <person name="Treitli S.C."/>
            <person name="Pyrih J."/>
            <person name="Halakuc P."/>
            <person name="Pipaliya S.V."/>
            <person name="Vacek V."/>
            <person name="Brzon O."/>
            <person name="Soukal P."/>
            <person name="Eme L."/>
            <person name="Dacks J.B."/>
            <person name="Karnkowska A."/>
            <person name="Elias M."/>
            <person name="Hampl V."/>
        </authorList>
    </citation>
    <scope>NUCLEOTIDE SEQUENCE [LARGE SCALE GENOMIC DNA]</scope>
    <source>
        <strain evidence="2">NAU3</strain>
        <tissue evidence="2">Gut</tissue>
    </source>
</reference>